<evidence type="ECO:0000256" key="5">
    <source>
        <dbReference type="ARBA" id="ARBA00023136"/>
    </source>
</evidence>
<gene>
    <name evidence="8" type="ORF">GM921_16530</name>
</gene>
<evidence type="ECO:0000256" key="6">
    <source>
        <dbReference type="SAM" id="Phobius"/>
    </source>
</evidence>
<sequence>MINLELAKKIKQLRANKGFSQEELAERTQLSLRTIQRIEGGETEPRGDTLKRLANALDVTPNDLIQWIEQEDRGFLTFLNLSALSFVVFPLLGLIVPIALWVLKRDKVKNVDETGKKIINFQITWCILLGLLYISFICIIAFHVDIRMPSFVLRSLARINFGGSEFLIIVIPILLYAYNFCLIIFNTIRSYNSKSTFYKPAIRFLK</sequence>
<dbReference type="AlphaFoldDB" id="A0A923E460"/>
<organism evidence="8 9">
    <name type="scientific">Pedobacter planticolens</name>
    <dbReference type="NCBI Taxonomy" id="2679964"/>
    <lineage>
        <taxon>Bacteria</taxon>
        <taxon>Pseudomonadati</taxon>
        <taxon>Bacteroidota</taxon>
        <taxon>Sphingobacteriia</taxon>
        <taxon>Sphingobacteriales</taxon>
        <taxon>Sphingobacteriaceae</taxon>
        <taxon>Pedobacter</taxon>
    </lineage>
</organism>
<dbReference type="GO" id="GO:0003677">
    <property type="term" value="F:DNA binding"/>
    <property type="evidence" value="ECO:0007669"/>
    <property type="project" value="UniProtKB-KW"/>
</dbReference>
<dbReference type="SUPFAM" id="SSF47413">
    <property type="entry name" value="lambda repressor-like DNA-binding domains"/>
    <property type="match status" value="1"/>
</dbReference>
<evidence type="ECO:0000256" key="4">
    <source>
        <dbReference type="ARBA" id="ARBA00023125"/>
    </source>
</evidence>
<name>A0A923E460_9SPHI</name>
<dbReference type="EMBL" id="WNXD01000002">
    <property type="protein sequence ID" value="MBB2147112.1"/>
    <property type="molecule type" value="Genomic_DNA"/>
</dbReference>
<evidence type="ECO:0000313" key="8">
    <source>
        <dbReference type="EMBL" id="MBB2147112.1"/>
    </source>
</evidence>
<reference evidence="8" key="1">
    <citation type="submission" date="2019-11" db="EMBL/GenBank/DDBJ databases">
        <title>Description of Pedobacter sp. LMG 31464T.</title>
        <authorList>
            <person name="Carlier A."/>
            <person name="Qi S."/>
            <person name="Vandamme P."/>
        </authorList>
    </citation>
    <scope>NUCLEOTIDE SEQUENCE</scope>
    <source>
        <strain evidence="8">LMG 31464</strain>
    </source>
</reference>
<evidence type="ECO:0000259" key="7">
    <source>
        <dbReference type="PROSITE" id="PS50943"/>
    </source>
</evidence>
<dbReference type="PANTHER" id="PTHR46797:SF1">
    <property type="entry name" value="METHYLPHOSPHONATE SYNTHASE"/>
    <property type="match status" value="1"/>
</dbReference>
<keyword evidence="4" id="KW-0238">DNA-binding</keyword>
<dbReference type="SMART" id="SM00530">
    <property type="entry name" value="HTH_XRE"/>
    <property type="match status" value="1"/>
</dbReference>
<dbReference type="Gene3D" id="1.10.260.40">
    <property type="entry name" value="lambda repressor-like DNA-binding domains"/>
    <property type="match status" value="1"/>
</dbReference>
<dbReference type="GO" id="GO:0005829">
    <property type="term" value="C:cytosol"/>
    <property type="evidence" value="ECO:0007669"/>
    <property type="project" value="TreeGrafter"/>
</dbReference>
<dbReference type="Pfam" id="PF09685">
    <property type="entry name" value="MamF_MmsF"/>
    <property type="match status" value="1"/>
</dbReference>
<evidence type="ECO:0000256" key="2">
    <source>
        <dbReference type="ARBA" id="ARBA00022692"/>
    </source>
</evidence>
<feature type="domain" description="HTH cro/C1-type" evidence="7">
    <location>
        <begin position="10"/>
        <end position="64"/>
    </location>
</feature>
<protein>
    <submittedName>
        <fullName evidence="8">DUF4870 domain-containing protein</fullName>
    </submittedName>
</protein>
<evidence type="ECO:0000256" key="1">
    <source>
        <dbReference type="ARBA" id="ARBA00004141"/>
    </source>
</evidence>
<keyword evidence="3 6" id="KW-1133">Transmembrane helix</keyword>
<keyword evidence="9" id="KW-1185">Reference proteome</keyword>
<feature type="transmembrane region" description="Helical" evidence="6">
    <location>
        <begin position="83"/>
        <end position="103"/>
    </location>
</feature>
<dbReference type="RefSeq" id="WP_182923739.1">
    <property type="nucleotide sequence ID" value="NZ_WNXD01000002.1"/>
</dbReference>
<dbReference type="InterPro" id="IPR001387">
    <property type="entry name" value="Cro/C1-type_HTH"/>
</dbReference>
<evidence type="ECO:0000313" key="9">
    <source>
        <dbReference type="Proteomes" id="UP000601055"/>
    </source>
</evidence>
<dbReference type="PANTHER" id="PTHR46797">
    <property type="entry name" value="HTH-TYPE TRANSCRIPTIONAL REGULATOR"/>
    <property type="match status" value="1"/>
</dbReference>
<evidence type="ECO:0000256" key="3">
    <source>
        <dbReference type="ARBA" id="ARBA00022989"/>
    </source>
</evidence>
<dbReference type="InterPro" id="IPR010982">
    <property type="entry name" value="Lambda_DNA-bd_dom_sf"/>
</dbReference>
<feature type="transmembrane region" description="Helical" evidence="6">
    <location>
        <begin position="123"/>
        <end position="146"/>
    </location>
</feature>
<proteinExistence type="predicted"/>
<accession>A0A923E460</accession>
<dbReference type="Pfam" id="PF01381">
    <property type="entry name" value="HTH_3"/>
    <property type="match status" value="1"/>
</dbReference>
<feature type="transmembrane region" description="Helical" evidence="6">
    <location>
        <begin position="166"/>
        <end position="185"/>
    </location>
</feature>
<keyword evidence="5 6" id="KW-0472">Membrane</keyword>
<comment type="caution">
    <text evidence="8">The sequence shown here is derived from an EMBL/GenBank/DDBJ whole genome shotgun (WGS) entry which is preliminary data.</text>
</comment>
<dbReference type="PROSITE" id="PS50943">
    <property type="entry name" value="HTH_CROC1"/>
    <property type="match status" value="1"/>
</dbReference>
<dbReference type="InterPro" id="IPR019109">
    <property type="entry name" value="MamF_MmsF"/>
</dbReference>
<dbReference type="GO" id="GO:0003700">
    <property type="term" value="F:DNA-binding transcription factor activity"/>
    <property type="evidence" value="ECO:0007669"/>
    <property type="project" value="TreeGrafter"/>
</dbReference>
<dbReference type="Proteomes" id="UP000601055">
    <property type="component" value="Unassembled WGS sequence"/>
</dbReference>
<comment type="subcellular location">
    <subcellularLocation>
        <location evidence="1">Membrane</location>
        <topology evidence="1">Multi-pass membrane protein</topology>
    </subcellularLocation>
</comment>
<dbReference type="InterPro" id="IPR050807">
    <property type="entry name" value="TransReg_Diox_bact_type"/>
</dbReference>
<dbReference type="CDD" id="cd00093">
    <property type="entry name" value="HTH_XRE"/>
    <property type="match status" value="1"/>
</dbReference>
<keyword evidence="2 6" id="KW-0812">Transmembrane</keyword>